<accession>A0A158E9L2</accession>
<evidence type="ECO:0000313" key="2">
    <source>
        <dbReference type="Proteomes" id="UP000071859"/>
    </source>
</evidence>
<comment type="caution">
    <text evidence="1">The sequence shown here is derived from an EMBL/GenBank/DDBJ whole genome shotgun (WGS) entry which is preliminary data.</text>
</comment>
<dbReference type="OrthoDB" id="9104190at2"/>
<dbReference type="Proteomes" id="UP000071859">
    <property type="component" value="Unassembled WGS sequence"/>
</dbReference>
<protein>
    <submittedName>
        <fullName evidence="1">Uncharacterized protein</fullName>
    </submittedName>
</protein>
<proteinExistence type="predicted"/>
<dbReference type="RefSeq" id="WP_082883508.1">
    <property type="nucleotide sequence ID" value="NZ_FCOX02000054.1"/>
</dbReference>
<dbReference type="AlphaFoldDB" id="A0A158E9L2"/>
<gene>
    <name evidence="1" type="ORF">AWB78_06632</name>
</gene>
<reference evidence="1" key="1">
    <citation type="submission" date="2016-01" db="EMBL/GenBank/DDBJ databases">
        <authorList>
            <person name="Peeters C."/>
        </authorList>
    </citation>
    <scope>NUCLEOTIDE SEQUENCE</scope>
    <source>
        <strain evidence="1">LMG 29321</strain>
    </source>
</reference>
<name>A0A158E9L2_9BURK</name>
<organism evidence="1 2">
    <name type="scientific">Caballeronia calidae</name>
    <dbReference type="NCBI Taxonomy" id="1777139"/>
    <lineage>
        <taxon>Bacteria</taxon>
        <taxon>Pseudomonadati</taxon>
        <taxon>Pseudomonadota</taxon>
        <taxon>Betaproteobacteria</taxon>
        <taxon>Burkholderiales</taxon>
        <taxon>Burkholderiaceae</taxon>
        <taxon>Caballeronia</taxon>
    </lineage>
</organism>
<sequence>MDDEVHATHTHIARVRVIQTVKGLYRGFVYLRGIGADPETAEKHQAKDEFARETEAREAARALASKLLEERKP</sequence>
<keyword evidence="2" id="KW-1185">Reference proteome</keyword>
<dbReference type="EMBL" id="FCOX02000054">
    <property type="protein sequence ID" value="SAL03581.1"/>
    <property type="molecule type" value="Genomic_DNA"/>
</dbReference>
<evidence type="ECO:0000313" key="1">
    <source>
        <dbReference type="EMBL" id="SAL03581.1"/>
    </source>
</evidence>